<comment type="caution">
    <text evidence="3">The sequence shown here is derived from an EMBL/GenBank/DDBJ whole genome shotgun (WGS) entry which is preliminary data.</text>
</comment>
<reference evidence="3 4" key="1">
    <citation type="submission" date="2024-09" db="EMBL/GenBank/DDBJ databases">
        <title>Floridaenema gen nov. (Aerosakkonemataceae, Aerosakkonematales ord. nov., Cyanobacteria) from benthic tropical and subtropical fresh waters, with the description of four new species.</title>
        <authorList>
            <person name="Moretto J.A."/>
            <person name="Berthold D.E."/>
            <person name="Lefler F.W."/>
            <person name="Huang I.-S."/>
            <person name="Laughinghouse H. IV."/>
        </authorList>
    </citation>
    <scope>NUCLEOTIDE SEQUENCE [LARGE SCALE GENOMIC DNA]</scope>
    <source>
        <strain evidence="3 4">BLCC-F154</strain>
    </source>
</reference>
<name>A0ABV4YD66_9CYAN</name>
<evidence type="ECO:0000256" key="1">
    <source>
        <dbReference type="SAM" id="Coils"/>
    </source>
</evidence>
<sequence length="265" mass="30132">MELIQFTGIPDNSNQHQNTSATLRGSPILHQKDSTSPNTKSVSSTQPKLQNSGLSDEQKHQIIKFCQKDWSGNAIGGLVLADGTITSEKNQAADPTQFYFNWYGKDAVGVWHRHIKGMPQKLGNDDINAANKAGLSMYMIYAPGGNIREDSYIWDEYHPGGKVNRKPVRHYRICFICPTDEQLKEEIERANRYIKEDNENYQKEVEASRQRVEKKYNQTQAKLTAATLAIESAEDRVNVLTDKYRLAASNLREVTPIFSRMKQHN</sequence>
<feature type="coiled-coil region" evidence="1">
    <location>
        <begin position="180"/>
        <end position="250"/>
    </location>
</feature>
<accession>A0ABV4YD66</accession>
<evidence type="ECO:0000313" key="4">
    <source>
        <dbReference type="Proteomes" id="UP001576776"/>
    </source>
</evidence>
<keyword evidence="1" id="KW-0175">Coiled coil</keyword>
<gene>
    <name evidence="3" type="ORF">ACE1B6_16100</name>
</gene>
<evidence type="ECO:0000256" key="2">
    <source>
        <dbReference type="SAM" id="MobiDB-lite"/>
    </source>
</evidence>
<evidence type="ECO:0000313" key="3">
    <source>
        <dbReference type="EMBL" id="MFB2936774.1"/>
    </source>
</evidence>
<proteinExistence type="predicted"/>
<protein>
    <submittedName>
        <fullName evidence="3">Uncharacterized protein</fullName>
    </submittedName>
</protein>
<dbReference type="EMBL" id="JBHFNS010000062">
    <property type="protein sequence ID" value="MFB2936774.1"/>
    <property type="molecule type" value="Genomic_DNA"/>
</dbReference>
<dbReference type="Proteomes" id="UP001576776">
    <property type="component" value="Unassembled WGS sequence"/>
</dbReference>
<organism evidence="3 4">
    <name type="scientific">Floridaenema fluviatile BLCC-F154</name>
    <dbReference type="NCBI Taxonomy" id="3153640"/>
    <lineage>
        <taxon>Bacteria</taxon>
        <taxon>Bacillati</taxon>
        <taxon>Cyanobacteriota</taxon>
        <taxon>Cyanophyceae</taxon>
        <taxon>Oscillatoriophycideae</taxon>
        <taxon>Aerosakkonematales</taxon>
        <taxon>Aerosakkonemataceae</taxon>
        <taxon>Floridanema</taxon>
        <taxon>Floridanema fluviatile</taxon>
    </lineage>
</organism>
<feature type="compositionally biased region" description="Polar residues" evidence="2">
    <location>
        <begin position="10"/>
        <end position="23"/>
    </location>
</feature>
<dbReference type="RefSeq" id="WP_413258269.1">
    <property type="nucleotide sequence ID" value="NZ_JBHFNS010000062.1"/>
</dbReference>
<keyword evidence="4" id="KW-1185">Reference proteome</keyword>
<feature type="compositionally biased region" description="Polar residues" evidence="2">
    <location>
        <begin position="34"/>
        <end position="55"/>
    </location>
</feature>
<feature type="region of interest" description="Disordered" evidence="2">
    <location>
        <begin position="1"/>
        <end position="56"/>
    </location>
</feature>